<dbReference type="PATRIC" id="fig|1666911.3.peg.3254"/>
<sequence>MKRAVQDIYPLSPTQQGLLFHSLYGNSQAGAYIVQVSYLLQGALNPAAFEQAWQQLIQRHTILRTAFAWDNLAAPVQVVGQQAILPIHWQDWQSFSVQQQSEKFSQLLTADRRQGFSLTKAPLMRIQAIQLSPNRYRILWTHHHILLDGWSLPLLLKEWITCYYLANASSGAFSGASSGAFEGAASLNPSVADLSVVDSLVDSLGLAYPYRDYIAWLQQQDLAMAKQFWQKRLAGITAPTPLGIDQRQHDRDSNNRDSNNRDSNSRSIADPSLSVGSLEQPQNAFEAQHHQLSYDLNKQLQSFAMQHRLTLSSLVQGAWAKVLSVYSGESDVLYGLACAGRPSSLPAADKRVGLFINTLPMRVQVNSDTQLLPWLQQIQAQQLAQQPYEYTPLVDIQAVSDIPGRSPLFESIVVFENYPLEVVQGIAGLELLEVSVTEQTHYPLTLFATAKDGLSFKVLYDAQRFSKGAIARLLGHLQTALSSMVAFPQETLAGISILPKAEAQQLLCYGNGDYKPLSNQCIPDAIAQYALNRPDATAIIFEGNRLSYGQLNLRVNQLSHYLQQTGIAAGTPIGICIERSIDMMVALLAILKIGCAYVPLDAAYPMARQQYVIEDAGLEWMLCHEATAHIFESIEQPLQLINLARQTTKISACATTYFKPTSTASTNLAYLIYTSGSTGKPKGVPITHQSLNNLLAAMASRLQIKSTDTLMAVTTLAFDIAALELFLPLSAGGTLLLASHETVRNSHQLIAYLDSYGVDIMQATPATWRMLLSSGWAGQNSLKILCGGEALDVSLANQLLNCGEEVWNVYGPTETTIWSGALALTKDMLARGSVPIGQPIDNTQFYVLDGRQRPVPIGVAGELYIGGLGVSPGYWHREDLTAERFVSVHSSIFYKTGISYDADIPSETGILYRTGDRVRYREDGTLDYLGRLDYQTKLRGYRIELGEIEAAISTHRHINQAIVVLQGDRAENQRLVAYVMLSSWEDQPVENRENMAEVLRSHLSTQIPHYMIPSAYQVLVNFPLTPNGKIDRNALSVISPAAAILDHRLKTDLVTDPITDPITDPKSAVESTLAEIWQSILPLETVGLHDNFFEIGGHSLLVITAQSQIRQRLGVELPMVDLFRYPTLYTLAVHINQLGQQSEQAQEKQAKRAIALTAGKQRLKQRRIQRQSADRESTNCESGDRIGGSA</sequence>
<feature type="region of interest" description="Disordered" evidence="4">
    <location>
        <begin position="1161"/>
        <end position="1190"/>
    </location>
</feature>
<feature type="compositionally biased region" description="Basic and acidic residues" evidence="4">
    <location>
        <begin position="1172"/>
        <end position="1184"/>
    </location>
</feature>
<dbReference type="Pfam" id="PF00501">
    <property type="entry name" value="AMP-binding"/>
    <property type="match status" value="1"/>
</dbReference>
<dbReference type="Pfam" id="PF00550">
    <property type="entry name" value="PP-binding"/>
    <property type="match status" value="1"/>
</dbReference>
<evidence type="ECO:0000256" key="4">
    <source>
        <dbReference type="SAM" id="MobiDB-lite"/>
    </source>
</evidence>
<dbReference type="PROSITE" id="PS50075">
    <property type="entry name" value="CARRIER"/>
    <property type="match status" value="1"/>
</dbReference>
<keyword evidence="2" id="KW-0596">Phosphopantetheine</keyword>
<dbReference type="Pfam" id="PF13193">
    <property type="entry name" value="AMP-binding_C"/>
    <property type="match status" value="1"/>
</dbReference>
<evidence type="ECO:0000313" key="6">
    <source>
        <dbReference type="EMBL" id="KPQ36575.1"/>
    </source>
</evidence>
<evidence type="ECO:0000313" key="7">
    <source>
        <dbReference type="Proteomes" id="UP000050465"/>
    </source>
</evidence>
<dbReference type="InterPro" id="IPR009081">
    <property type="entry name" value="PP-bd_ACP"/>
</dbReference>
<dbReference type="FunFam" id="3.40.50.12780:FF:000012">
    <property type="entry name" value="Non-ribosomal peptide synthetase"/>
    <property type="match status" value="1"/>
</dbReference>
<dbReference type="GO" id="GO:0044550">
    <property type="term" value="P:secondary metabolite biosynthetic process"/>
    <property type="evidence" value="ECO:0007669"/>
    <property type="project" value="TreeGrafter"/>
</dbReference>
<dbReference type="SUPFAM" id="SSF47336">
    <property type="entry name" value="ACP-like"/>
    <property type="match status" value="1"/>
</dbReference>
<comment type="caution">
    <text evidence="6">The sequence shown here is derived from an EMBL/GenBank/DDBJ whole genome shotgun (WGS) entry which is preliminary data.</text>
</comment>
<protein>
    <submittedName>
        <fullName evidence="6">Non-ribosomal peptide synthetase module</fullName>
    </submittedName>
</protein>
<evidence type="ECO:0000256" key="1">
    <source>
        <dbReference type="ARBA" id="ARBA00001957"/>
    </source>
</evidence>
<dbReference type="Gene3D" id="3.30.559.30">
    <property type="entry name" value="Nonribosomal peptide synthetase, condensation domain"/>
    <property type="match status" value="1"/>
</dbReference>
<dbReference type="PROSITE" id="PS00455">
    <property type="entry name" value="AMP_BINDING"/>
    <property type="match status" value="1"/>
</dbReference>
<dbReference type="GO" id="GO:0043041">
    <property type="term" value="P:amino acid activation for nonribosomal peptide biosynthetic process"/>
    <property type="evidence" value="ECO:0007669"/>
    <property type="project" value="TreeGrafter"/>
</dbReference>
<dbReference type="GO" id="GO:0008610">
    <property type="term" value="P:lipid biosynthetic process"/>
    <property type="evidence" value="ECO:0007669"/>
    <property type="project" value="UniProtKB-ARBA"/>
</dbReference>
<feature type="domain" description="Carrier" evidence="5">
    <location>
        <begin position="1064"/>
        <end position="1139"/>
    </location>
</feature>
<dbReference type="GO" id="GO:0005737">
    <property type="term" value="C:cytoplasm"/>
    <property type="evidence" value="ECO:0007669"/>
    <property type="project" value="TreeGrafter"/>
</dbReference>
<evidence type="ECO:0000256" key="3">
    <source>
        <dbReference type="ARBA" id="ARBA00022553"/>
    </source>
</evidence>
<dbReference type="FunFam" id="3.40.50.980:FF:000001">
    <property type="entry name" value="Non-ribosomal peptide synthetase"/>
    <property type="match status" value="1"/>
</dbReference>
<dbReference type="InterPro" id="IPR010071">
    <property type="entry name" value="AA_adenyl_dom"/>
</dbReference>
<dbReference type="GO" id="GO:0031177">
    <property type="term" value="F:phosphopantetheine binding"/>
    <property type="evidence" value="ECO:0007669"/>
    <property type="project" value="InterPro"/>
</dbReference>
<dbReference type="FunFam" id="1.10.1200.10:FF:000005">
    <property type="entry name" value="Nonribosomal peptide synthetase 1"/>
    <property type="match status" value="1"/>
</dbReference>
<dbReference type="Gene3D" id="1.10.1200.10">
    <property type="entry name" value="ACP-like"/>
    <property type="match status" value="1"/>
</dbReference>
<dbReference type="NCBIfam" id="TIGR01733">
    <property type="entry name" value="AA-adenyl-dom"/>
    <property type="match status" value="1"/>
</dbReference>
<dbReference type="InterPro" id="IPR020845">
    <property type="entry name" value="AMP-binding_CS"/>
</dbReference>
<dbReference type="SUPFAM" id="SSF56801">
    <property type="entry name" value="Acetyl-CoA synthetase-like"/>
    <property type="match status" value="1"/>
</dbReference>
<dbReference type="Gene3D" id="3.30.559.10">
    <property type="entry name" value="Chloramphenicol acetyltransferase-like domain"/>
    <property type="match status" value="1"/>
</dbReference>
<dbReference type="EMBL" id="LJZR01000005">
    <property type="protein sequence ID" value="KPQ36575.1"/>
    <property type="molecule type" value="Genomic_DNA"/>
</dbReference>
<feature type="region of interest" description="Disordered" evidence="4">
    <location>
        <begin position="240"/>
        <end position="275"/>
    </location>
</feature>
<dbReference type="InterPro" id="IPR020806">
    <property type="entry name" value="PKS_PP-bd"/>
</dbReference>
<proteinExistence type="predicted"/>
<dbReference type="PANTHER" id="PTHR45527">
    <property type="entry name" value="NONRIBOSOMAL PEPTIDE SYNTHETASE"/>
    <property type="match status" value="1"/>
</dbReference>
<dbReference type="InterPro" id="IPR045851">
    <property type="entry name" value="AMP-bd_C_sf"/>
</dbReference>
<comment type="cofactor">
    <cofactor evidence="1">
        <name>pantetheine 4'-phosphate</name>
        <dbReference type="ChEBI" id="CHEBI:47942"/>
    </cofactor>
</comment>
<dbReference type="CDD" id="cd12116">
    <property type="entry name" value="A_NRPS_Ta1_like"/>
    <property type="match status" value="1"/>
</dbReference>
<name>A0A0P8BRF2_9CYAN</name>
<dbReference type="Gene3D" id="3.30.300.30">
    <property type="match status" value="1"/>
</dbReference>
<reference evidence="6 7" key="1">
    <citation type="submission" date="2015-09" db="EMBL/GenBank/DDBJ databases">
        <title>Identification and resolution of microdiversity through metagenomic sequencing of parallel consortia.</title>
        <authorList>
            <person name="Nelson W.C."/>
            <person name="Romine M.F."/>
            <person name="Lindemann S.R."/>
        </authorList>
    </citation>
    <scope>NUCLEOTIDE SEQUENCE [LARGE SCALE GENOMIC DNA]</scope>
    <source>
        <strain evidence="6">Ana</strain>
    </source>
</reference>
<keyword evidence="3" id="KW-0597">Phosphoprotein</keyword>
<dbReference type="Pfam" id="PF00668">
    <property type="entry name" value="Condensation"/>
    <property type="match status" value="2"/>
</dbReference>
<dbReference type="SUPFAM" id="SSF52777">
    <property type="entry name" value="CoA-dependent acyltransferases"/>
    <property type="match status" value="2"/>
</dbReference>
<evidence type="ECO:0000256" key="2">
    <source>
        <dbReference type="ARBA" id="ARBA00022450"/>
    </source>
</evidence>
<dbReference type="InterPro" id="IPR023213">
    <property type="entry name" value="CAT-like_dom_sf"/>
</dbReference>
<dbReference type="CDD" id="cd19543">
    <property type="entry name" value="DCL_NRPS"/>
    <property type="match status" value="1"/>
</dbReference>
<organism evidence="6 7">
    <name type="scientific">Phormidesmis priestleyi Ana</name>
    <dbReference type="NCBI Taxonomy" id="1666911"/>
    <lineage>
        <taxon>Bacteria</taxon>
        <taxon>Bacillati</taxon>
        <taxon>Cyanobacteriota</taxon>
        <taxon>Cyanophyceae</taxon>
        <taxon>Leptolyngbyales</taxon>
        <taxon>Leptolyngbyaceae</taxon>
        <taxon>Phormidesmis</taxon>
    </lineage>
</organism>
<dbReference type="InterPro" id="IPR025110">
    <property type="entry name" value="AMP-bd_C"/>
</dbReference>
<dbReference type="Proteomes" id="UP000050465">
    <property type="component" value="Unassembled WGS sequence"/>
</dbReference>
<dbReference type="Gene3D" id="2.30.38.10">
    <property type="entry name" value="Luciferase, Domain 3"/>
    <property type="match status" value="1"/>
</dbReference>
<gene>
    <name evidence="6" type="ORF">HLUCCA11_05265</name>
</gene>
<dbReference type="InterPro" id="IPR000873">
    <property type="entry name" value="AMP-dep_synth/lig_dom"/>
</dbReference>
<feature type="compositionally biased region" description="Basic and acidic residues" evidence="4">
    <location>
        <begin position="246"/>
        <end position="264"/>
    </location>
</feature>
<dbReference type="GO" id="GO:0003824">
    <property type="term" value="F:catalytic activity"/>
    <property type="evidence" value="ECO:0007669"/>
    <property type="project" value="InterPro"/>
</dbReference>
<dbReference type="STRING" id="1666911.HLUCCA11_05265"/>
<dbReference type="PANTHER" id="PTHR45527:SF1">
    <property type="entry name" value="FATTY ACID SYNTHASE"/>
    <property type="match status" value="1"/>
</dbReference>
<evidence type="ECO:0000259" key="5">
    <source>
        <dbReference type="PROSITE" id="PS50075"/>
    </source>
</evidence>
<dbReference type="SMART" id="SM00823">
    <property type="entry name" value="PKS_PP"/>
    <property type="match status" value="1"/>
</dbReference>
<dbReference type="InterPro" id="IPR036736">
    <property type="entry name" value="ACP-like_sf"/>
</dbReference>
<accession>A0A0P8BRF2</accession>
<dbReference type="AlphaFoldDB" id="A0A0P8BRF2"/>
<dbReference type="InterPro" id="IPR001242">
    <property type="entry name" value="Condensation_dom"/>
</dbReference>
<dbReference type="Gene3D" id="3.40.50.980">
    <property type="match status" value="2"/>
</dbReference>